<feature type="compositionally biased region" description="Polar residues" evidence="2">
    <location>
        <begin position="135"/>
        <end position="145"/>
    </location>
</feature>
<evidence type="ECO:0000256" key="2">
    <source>
        <dbReference type="SAM" id="MobiDB-lite"/>
    </source>
</evidence>
<dbReference type="EMBL" id="ONZQ02000001">
    <property type="protein sequence ID" value="SPN96870.1"/>
    <property type="molecule type" value="Genomic_DNA"/>
</dbReference>
<protein>
    <recommendedName>
        <fullName evidence="5">PHD-type domain-containing protein</fullName>
    </recommendedName>
</protein>
<feature type="compositionally biased region" description="Basic and acidic residues" evidence="2">
    <location>
        <begin position="1"/>
        <end position="11"/>
    </location>
</feature>
<feature type="region of interest" description="Disordered" evidence="2">
    <location>
        <begin position="1"/>
        <end position="90"/>
    </location>
</feature>
<evidence type="ECO:0000313" key="3">
    <source>
        <dbReference type="EMBL" id="SPN96870.1"/>
    </source>
</evidence>
<feature type="region of interest" description="Disordered" evidence="2">
    <location>
        <begin position="380"/>
        <end position="449"/>
    </location>
</feature>
<keyword evidence="4" id="KW-1185">Reference proteome</keyword>
<keyword evidence="1" id="KW-0175">Coiled coil</keyword>
<dbReference type="Gene3D" id="3.30.40.10">
    <property type="entry name" value="Zinc/RING finger domain, C3HC4 (zinc finger)"/>
    <property type="match status" value="1"/>
</dbReference>
<evidence type="ECO:0000313" key="4">
    <source>
        <dbReference type="Proteomes" id="UP001187682"/>
    </source>
</evidence>
<dbReference type="SUPFAM" id="SSF57903">
    <property type="entry name" value="FYVE/PHD zinc finger"/>
    <property type="match status" value="1"/>
</dbReference>
<comment type="caution">
    <text evidence="3">The sequence shown here is derived from an EMBL/GenBank/DDBJ whole genome shotgun (WGS) entry which is preliminary data.</text>
</comment>
<feature type="region of interest" description="Disordered" evidence="2">
    <location>
        <begin position="135"/>
        <end position="217"/>
    </location>
</feature>
<dbReference type="InterPro" id="IPR011011">
    <property type="entry name" value="Znf_FYVE_PHD"/>
</dbReference>
<gene>
    <name evidence="3" type="ORF">DNG_00390</name>
</gene>
<name>A0AAE8MQS6_9PEZI</name>
<dbReference type="InterPro" id="IPR013083">
    <property type="entry name" value="Znf_RING/FYVE/PHD"/>
</dbReference>
<feature type="compositionally biased region" description="Basic and acidic residues" evidence="2">
    <location>
        <begin position="206"/>
        <end position="217"/>
    </location>
</feature>
<feature type="coiled-coil region" evidence="1">
    <location>
        <begin position="268"/>
        <end position="295"/>
    </location>
</feature>
<evidence type="ECO:0000256" key="1">
    <source>
        <dbReference type="SAM" id="Coils"/>
    </source>
</evidence>
<reference evidence="3" key="1">
    <citation type="submission" date="2018-03" db="EMBL/GenBank/DDBJ databases">
        <authorList>
            <person name="Guldener U."/>
        </authorList>
    </citation>
    <scope>NUCLEOTIDE SEQUENCE</scope>
</reference>
<proteinExistence type="predicted"/>
<dbReference type="AlphaFoldDB" id="A0AAE8MQS6"/>
<evidence type="ECO:0008006" key="5">
    <source>
        <dbReference type="Google" id="ProtNLM"/>
    </source>
</evidence>
<dbReference type="Proteomes" id="UP001187682">
    <property type="component" value="Unassembled WGS sequence"/>
</dbReference>
<sequence length="496" mass="53703">MANPQDADKMASEIGDIPVSKGEEQGPEALTATPSNGQTPPSDSPSLAPPPPPAPASTSSTAATDSMAPPATPTTPSARRPYQPQFTAMTETILQRMRSGNTTLSLAIAGARAAGEIRLSPAKFEDARRRLVQSLKTSDNIQLPASPSPRVKGAMPSRTPGGPSTPQSLKRKRSQLDRGSPFSDPDADGPQLKKLAPRPPVRKKKPKDDGSGTRRCSRCDRHAFTEGNFFITCPRCEESWHLLCNPPEVVKAWREDASRFRCFGCLEEARQLEEYQRAKVEFAQLKKQYEITRTRERLVSGLPIGVSFDKPERIGFGPGGATDAEKTAYFSAMPRRDLLSLLSFCDKLRPNLLVDLLVSVTKRHPELPVFNSPDWASQLVESTSPHRKSLSIDPGQRSPRQAGPGTPTQKTAAAAGGQAAPPKQTQTVDAADAWDDDDDFLPPSWPKEGEGMYAALPAESQDLEHLVDRDEGGAFQGFSVERDADGGMKVKPTACC</sequence>
<organism evidence="3 4">
    <name type="scientific">Cephalotrichum gorgonifer</name>
    <dbReference type="NCBI Taxonomy" id="2041049"/>
    <lineage>
        <taxon>Eukaryota</taxon>
        <taxon>Fungi</taxon>
        <taxon>Dikarya</taxon>
        <taxon>Ascomycota</taxon>
        <taxon>Pezizomycotina</taxon>
        <taxon>Sordariomycetes</taxon>
        <taxon>Hypocreomycetidae</taxon>
        <taxon>Microascales</taxon>
        <taxon>Microascaceae</taxon>
        <taxon>Cephalotrichum</taxon>
    </lineage>
</organism>
<accession>A0AAE8MQS6</accession>
<feature type="compositionally biased region" description="Low complexity" evidence="2">
    <location>
        <begin position="402"/>
        <end position="431"/>
    </location>
</feature>
<feature type="compositionally biased region" description="Low complexity" evidence="2">
    <location>
        <begin position="56"/>
        <end position="78"/>
    </location>
</feature>